<keyword evidence="4" id="KW-1185">Reference proteome</keyword>
<dbReference type="RefSeq" id="WP_183759981.1">
    <property type="nucleotide sequence ID" value="NZ_BMHZ01000002.1"/>
</dbReference>
<dbReference type="Proteomes" id="UP000642938">
    <property type="component" value="Unassembled WGS sequence"/>
</dbReference>
<reference evidence="1" key="4">
    <citation type="submission" date="2024-05" db="EMBL/GenBank/DDBJ databases">
        <authorList>
            <person name="Sun Q."/>
            <person name="Zhou Y."/>
        </authorList>
    </citation>
    <scope>NUCLEOTIDE SEQUENCE</scope>
    <source>
        <strain evidence="1">CGMCC 1.15287</strain>
    </source>
</reference>
<comment type="caution">
    <text evidence="2">The sequence shown here is derived from an EMBL/GenBank/DDBJ whole genome shotgun (WGS) entry which is preliminary data.</text>
</comment>
<reference evidence="2 3" key="3">
    <citation type="submission" date="2020-08" db="EMBL/GenBank/DDBJ databases">
        <title>Genomic Encyclopedia of Type Strains, Phase IV (KMG-IV): sequencing the most valuable type-strain genomes for metagenomic binning, comparative biology and taxonomic classification.</title>
        <authorList>
            <person name="Goeker M."/>
        </authorList>
    </citation>
    <scope>NUCLEOTIDE SEQUENCE [LARGE SCALE GENOMIC DNA]</scope>
    <source>
        <strain evidence="2 3">DSM 100774</strain>
    </source>
</reference>
<dbReference type="AlphaFoldDB" id="A0A7W6P4G9"/>
<evidence type="ECO:0000313" key="2">
    <source>
        <dbReference type="EMBL" id="MBB4106748.1"/>
    </source>
</evidence>
<name>A0A7W6P4G9_9SPHI</name>
<sequence length="47" mass="5399">MENFKAFEVENQEMIFGGELQKTVWSGNGESGTDFYDTEKDRVIYAS</sequence>
<evidence type="ECO:0000313" key="1">
    <source>
        <dbReference type="EMBL" id="GGH03511.1"/>
    </source>
</evidence>
<organism evidence="2 3">
    <name type="scientific">Pedobacter zeae</name>
    <dbReference type="NCBI Taxonomy" id="1737356"/>
    <lineage>
        <taxon>Bacteria</taxon>
        <taxon>Pseudomonadati</taxon>
        <taxon>Bacteroidota</taxon>
        <taxon>Sphingobacteriia</taxon>
        <taxon>Sphingobacteriales</taxon>
        <taxon>Sphingobacteriaceae</taxon>
        <taxon>Pedobacter</taxon>
    </lineage>
</organism>
<gene>
    <name evidence="1" type="ORF">GCM10007422_18610</name>
    <name evidence="2" type="ORF">GGQ60_000708</name>
</gene>
<reference evidence="4" key="2">
    <citation type="journal article" date="2019" name="Int. J. Syst. Evol. Microbiol.">
        <title>The Global Catalogue of Microorganisms (GCM) 10K type strain sequencing project: providing services to taxonomists for standard genome sequencing and annotation.</title>
        <authorList>
            <consortium name="The Broad Institute Genomics Platform"/>
            <consortium name="The Broad Institute Genome Sequencing Center for Infectious Disease"/>
            <person name="Wu L."/>
            <person name="Ma J."/>
        </authorList>
    </citation>
    <scope>NUCLEOTIDE SEQUENCE [LARGE SCALE GENOMIC DNA]</scope>
    <source>
        <strain evidence="4">CGMCC 1.15287</strain>
    </source>
</reference>
<dbReference type="EMBL" id="JACIEF010000001">
    <property type="protein sequence ID" value="MBB4106748.1"/>
    <property type="molecule type" value="Genomic_DNA"/>
</dbReference>
<evidence type="ECO:0000313" key="3">
    <source>
        <dbReference type="Proteomes" id="UP000532273"/>
    </source>
</evidence>
<reference evidence="1" key="1">
    <citation type="journal article" date="2014" name="Int. J. Syst. Evol. Microbiol.">
        <title>Complete genome of a new Firmicutes species belonging to the dominant human colonic microbiota ('Ruminococcus bicirculans') reveals two chromosomes and a selective capacity to utilize plant glucans.</title>
        <authorList>
            <consortium name="NISC Comparative Sequencing Program"/>
            <person name="Wegmann U."/>
            <person name="Louis P."/>
            <person name="Goesmann A."/>
            <person name="Henrissat B."/>
            <person name="Duncan S.H."/>
            <person name="Flint H.J."/>
        </authorList>
    </citation>
    <scope>NUCLEOTIDE SEQUENCE</scope>
    <source>
        <strain evidence="1">CGMCC 1.15287</strain>
    </source>
</reference>
<accession>A0A7W6P4G9</accession>
<protein>
    <submittedName>
        <fullName evidence="2">Uncharacterized protein</fullName>
    </submittedName>
</protein>
<dbReference type="EMBL" id="BMHZ01000002">
    <property type="protein sequence ID" value="GGH03511.1"/>
    <property type="molecule type" value="Genomic_DNA"/>
</dbReference>
<evidence type="ECO:0000313" key="4">
    <source>
        <dbReference type="Proteomes" id="UP000642938"/>
    </source>
</evidence>
<proteinExistence type="predicted"/>
<dbReference type="Proteomes" id="UP000532273">
    <property type="component" value="Unassembled WGS sequence"/>
</dbReference>